<protein>
    <recommendedName>
        <fullName evidence="2">Carboxypeptidase regulatory-like domain-containing protein</fullName>
    </recommendedName>
</protein>
<gene>
    <name evidence="1" type="ORF">LCGC14_0389190</name>
</gene>
<dbReference type="InterPro" id="IPR008969">
    <property type="entry name" value="CarboxyPept-like_regulatory"/>
</dbReference>
<evidence type="ECO:0008006" key="2">
    <source>
        <dbReference type="Google" id="ProtNLM"/>
    </source>
</evidence>
<organism evidence="1">
    <name type="scientific">marine sediment metagenome</name>
    <dbReference type="NCBI Taxonomy" id="412755"/>
    <lineage>
        <taxon>unclassified sequences</taxon>
        <taxon>metagenomes</taxon>
        <taxon>ecological metagenomes</taxon>
    </lineage>
</organism>
<dbReference type="Gene3D" id="2.60.40.1120">
    <property type="entry name" value="Carboxypeptidase-like, regulatory domain"/>
    <property type="match status" value="1"/>
</dbReference>
<dbReference type="SUPFAM" id="SSF49464">
    <property type="entry name" value="Carboxypeptidase regulatory domain-like"/>
    <property type="match status" value="1"/>
</dbReference>
<dbReference type="Pfam" id="PF13620">
    <property type="entry name" value="CarboxypepD_reg"/>
    <property type="match status" value="1"/>
</dbReference>
<name>A0A0F9W943_9ZZZZ</name>
<reference evidence="1" key="1">
    <citation type="journal article" date="2015" name="Nature">
        <title>Complex archaea that bridge the gap between prokaryotes and eukaryotes.</title>
        <authorList>
            <person name="Spang A."/>
            <person name="Saw J.H."/>
            <person name="Jorgensen S.L."/>
            <person name="Zaremba-Niedzwiedzka K."/>
            <person name="Martijn J."/>
            <person name="Lind A.E."/>
            <person name="van Eijk R."/>
            <person name="Schleper C."/>
            <person name="Guy L."/>
            <person name="Ettema T.J."/>
        </authorList>
    </citation>
    <scope>NUCLEOTIDE SEQUENCE</scope>
</reference>
<dbReference type="InterPro" id="IPR013784">
    <property type="entry name" value="Carb-bd-like_fold"/>
</dbReference>
<dbReference type="EMBL" id="LAZR01000323">
    <property type="protein sequence ID" value="KKN74598.1"/>
    <property type="molecule type" value="Genomic_DNA"/>
</dbReference>
<evidence type="ECO:0000313" key="1">
    <source>
        <dbReference type="EMBL" id="KKN74598.1"/>
    </source>
</evidence>
<dbReference type="GO" id="GO:0030246">
    <property type="term" value="F:carbohydrate binding"/>
    <property type="evidence" value="ECO:0007669"/>
    <property type="project" value="InterPro"/>
</dbReference>
<proteinExistence type="predicted"/>
<accession>A0A0F9W943</accession>
<dbReference type="SUPFAM" id="SSF49452">
    <property type="entry name" value="Starch-binding domain-like"/>
    <property type="match status" value="1"/>
</dbReference>
<sequence length="675" mass="73390">MTPSASSPQGRSLAANPSLHQLRTQAKDILKAHHAGDASCCEILRKLSRLAAASDDDILATELQLKDAQFALAMHYGFESWAAMKAHVQAVAKGKIMSAVMFGRVTAEDGGEPIEDAEVRVESVDEWNEPLAFARVQTGPDGRYECNLEWSGVNRPEVACQVRHVGYATKAGFAGEADGTRTRRLRMQDGHRHEKNITLESGFTFELTTVDEDGLPVEGSVVAIDITDENGGHDPIVNVMQLLTGRPFEFEWPRTDVNGFHRFMGVPLIQSAVYEIDVKIEHPQYGHETLRRIESLPRDGAVARTTVVLQRRSSLIGQVVCAETGQPIEGVTVSAYAECSQQEELAGKTSSRNLATTDSDGRFEIHGLMDRPHRVTARHSGWAVTMIGSVDVPPSEPLVVRMERGRVVRGRVLDRAGKRAVGAVIRAGGRASRSVWDDAVTDEAGRFEIGGLSTEGPVWLAAQHEGPYEAFGLVRVDPNDEPHVVFDGREMVELDGQVLDERGQPVPAGVECTVYGETDDDLDVFLAAPPPLAAAGKFRALLPPNGDLLVTLGSKEGSSIFQFFNAEHITMQDGRPNRSLTVTAIPGNKLRLRFLDSQSGQPVPKVDVTLATTGQLWSFGGWRASCDQDGVVAFEHMPPGGIKLQTVAPGHLPIEQECITTPTGEEIVVYLTPRT</sequence>
<comment type="caution">
    <text evidence="1">The sequence shown here is derived from an EMBL/GenBank/DDBJ whole genome shotgun (WGS) entry which is preliminary data.</text>
</comment>
<dbReference type="AlphaFoldDB" id="A0A0F9W943"/>